<name>A0A0D3G5H2_9ORYZ</name>
<dbReference type="Proteomes" id="UP000026960">
    <property type="component" value="Chromosome 5"/>
</dbReference>
<feature type="region of interest" description="Disordered" evidence="1">
    <location>
        <begin position="461"/>
        <end position="492"/>
    </location>
</feature>
<reference evidence="2" key="1">
    <citation type="journal article" date="2009" name="Rice">
        <title>De Novo Next Generation Sequencing of Plant Genomes.</title>
        <authorList>
            <person name="Rounsley S."/>
            <person name="Marri P.R."/>
            <person name="Yu Y."/>
            <person name="He R."/>
            <person name="Sisneros N."/>
            <person name="Goicoechea J.L."/>
            <person name="Lee S.J."/>
            <person name="Angelova A."/>
            <person name="Kudrna D."/>
            <person name="Luo M."/>
            <person name="Affourtit J."/>
            <person name="Desany B."/>
            <person name="Knight J."/>
            <person name="Niazi F."/>
            <person name="Egholm M."/>
            <person name="Wing R.A."/>
        </authorList>
    </citation>
    <scope>NUCLEOTIDE SEQUENCE [LARGE SCALE GENOMIC DNA]</scope>
    <source>
        <strain evidence="2">cv. IRGC 105608</strain>
    </source>
</reference>
<dbReference type="InterPro" id="IPR038765">
    <property type="entry name" value="Papain-like_cys_pep_sf"/>
</dbReference>
<dbReference type="PANTHER" id="PTHR34835">
    <property type="entry name" value="OS07G0283600 PROTEIN-RELATED"/>
    <property type="match status" value="1"/>
</dbReference>
<accession>A0A0D3G5H2</accession>
<evidence type="ECO:0008006" key="4">
    <source>
        <dbReference type="Google" id="ProtNLM"/>
    </source>
</evidence>
<sequence>MKRKGKMPEKPSARQPPAGTKRARPAQPTKDDGAKNIRRKKQADASQMDAELVESHVNKQTIHARCSPKFVFDACAALSPSHRQALSGLRLGQLADMTLDGFEQPDLIRWLMDRTDPKTMTIQISKNKKIAITPWKISIVLGTPFGGEPLQYPDKKCMAAAFAQLANELGVPPSSNISVPMLKSKLEHRKDDPTAVRFFIMILTNKLLLPSTSFYITKKDAWLGMDLSRVARIDWSKAVFDLLRDSLVLWHKTGRHQSSQTYICSSVASLVLLYIDNLDVIKLGLTIDRLHTPRIQLYTKDLVEAISQGDRVKDEEDKIVFGQLNDRCINIMSSILFKFNSILASCYSHPDYDKDKEPRGDNAGTPFADELVTAVHINFPSMFDTIGPHIYGLQAEQNKRVLDALGEYDRQAKICADNIAKNIRRVQTCHARVSDHIVSIIRGAMQTQETAQRAGTYTEKQPTFHGEPAAMPSNQEDVPKLADTAPQSRTPPSTAVMECLVNTTVIPDSTVRIVPRTGGPLMPSLQNPGDLVIPEGQQQADPDANLVCHPNYTSTDDIHACHHGVQQTDTSHMPPPVSYHTVLQPVGKTTLPVIEAISSSGHFVGAIKLPVECTAKVSMLSKEHTEDTTPVICPAEIGIQEDTTSQKCSEDDNLSESQLASKIDQICLRECDPGLFSLGNEVANNVCTKKPTPFRRPQRRTKMPAKFLTTPSAGRGTLPDDNSALNLLEFVLSHPDSFGSAILIQADLCFATCTDIVKSFSARQMAQGMFIDAFADFLSREDMENRPLSANNRIFIPTTISALINIENVTRNDTKDNYKPDALVEQLHFALGNIEMFLPVIHDDHWSLYIINHNQKSFDILDSKRYDMIGGTETQHHFPMAQKILKRLSDGFQVFMGGKFPKWQWVLTAFYVMRFMEKYNGDADKLLQSFPKVPSDKLRAQILHHLIFNRFNSVQELHQDIETFRVPDNAQ</sequence>
<organism evidence="2">
    <name type="scientific">Oryza barthii</name>
    <dbReference type="NCBI Taxonomy" id="65489"/>
    <lineage>
        <taxon>Eukaryota</taxon>
        <taxon>Viridiplantae</taxon>
        <taxon>Streptophyta</taxon>
        <taxon>Embryophyta</taxon>
        <taxon>Tracheophyta</taxon>
        <taxon>Spermatophyta</taxon>
        <taxon>Magnoliopsida</taxon>
        <taxon>Liliopsida</taxon>
        <taxon>Poales</taxon>
        <taxon>Poaceae</taxon>
        <taxon>BOP clade</taxon>
        <taxon>Oryzoideae</taxon>
        <taxon>Oryzeae</taxon>
        <taxon>Oryzinae</taxon>
        <taxon>Oryza</taxon>
    </lineage>
</organism>
<dbReference type="AlphaFoldDB" id="A0A0D3G5H2"/>
<dbReference type="EnsemblPlants" id="OBART05G09990.1">
    <property type="protein sequence ID" value="OBART05G09990.1"/>
    <property type="gene ID" value="OBART05G09990"/>
</dbReference>
<feature type="compositionally biased region" description="Basic and acidic residues" evidence="1">
    <location>
        <begin position="1"/>
        <end position="12"/>
    </location>
</feature>
<evidence type="ECO:0000256" key="1">
    <source>
        <dbReference type="SAM" id="MobiDB-lite"/>
    </source>
</evidence>
<feature type="region of interest" description="Disordered" evidence="1">
    <location>
        <begin position="1"/>
        <end position="47"/>
    </location>
</feature>
<protein>
    <recommendedName>
        <fullName evidence="4">Ubiquitin-like protease family profile domain-containing protein</fullName>
    </recommendedName>
</protein>
<dbReference type="PANTHER" id="PTHR34835:SF81">
    <property type="entry name" value="OS06G0475900 PROTEIN"/>
    <property type="match status" value="1"/>
</dbReference>
<keyword evidence="3" id="KW-1185">Reference proteome</keyword>
<dbReference type="Gramene" id="OBART05G09990.1">
    <property type="protein sequence ID" value="OBART05G09990.1"/>
    <property type="gene ID" value="OBART05G09990"/>
</dbReference>
<dbReference type="SUPFAM" id="SSF54001">
    <property type="entry name" value="Cysteine proteinases"/>
    <property type="match status" value="1"/>
</dbReference>
<dbReference type="HOGENOM" id="CLU_009582_0_0_1"/>
<dbReference type="eggNOG" id="ENOG502R40T">
    <property type="taxonomic scope" value="Eukaryota"/>
</dbReference>
<reference evidence="2" key="2">
    <citation type="submission" date="2015-03" db="UniProtKB">
        <authorList>
            <consortium name="EnsemblPlants"/>
        </authorList>
    </citation>
    <scope>IDENTIFICATION</scope>
</reference>
<dbReference type="PaxDb" id="65489-OBART05G09990.1"/>
<dbReference type="Gene3D" id="3.40.395.10">
    <property type="entry name" value="Adenoviral Proteinase, Chain A"/>
    <property type="match status" value="1"/>
</dbReference>
<evidence type="ECO:0000313" key="3">
    <source>
        <dbReference type="Proteomes" id="UP000026960"/>
    </source>
</evidence>
<evidence type="ECO:0000313" key="2">
    <source>
        <dbReference type="EnsemblPlants" id="OBART05G09990.1"/>
    </source>
</evidence>
<proteinExistence type="predicted"/>